<evidence type="ECO:0000313" key="2">
    <source>
        <dbReference type="EMBL" id="KZT24968.1"/>
    </source>
</evidence>
<keyword evidence="3" id="KW-1185">Reference proteome</keyword>
<evidence type="ECO:0000313" key="3">
    <source>
        <dbReference type="Proteomes" id="UP000076761"/>
    </source>
</evidence>
<dbReference type="STRING" id="1314782.A0A165SCT2"/>
<feature type="compositionally biased region" description="Acidic residues" evidence="1">
    <location>
        <begin position="288"/>
        <end position="318"/>
    </location>
</feature>
<dbReference type="EMBL" id="KV425574">
    <property type="protein sequence ID" value="KZT24968.1"/>
    <property type="molecule type" value="Genomic_DNA"/>
</dbReference>
<feature type="region of interest" description="Disordered" evidence="1">
    <location>
        <begin position="286"/>
        <end position="468"/>
    </location>
</feature>
<evidence type="ECO:0000256" key="1">
    <source>
        <dbReference type="SAM" id="MobiDB-lite"/>
    </source>
</evidence>
<sequence length="468" mass="53184">MDEQNAQKIMFDYLTRTQVKELIRKGGKDGTNTTSIHYSYKDIHLVRHWHLTLKDVVESPFAFCLGKPVKPRPPATDQPSISNEKTAEGRLERIFWPHVRTALEASHPHLPEGFTKLFCDIGESARRHPAGIPDRAGRETDDIDTEWRINRLPGEVKVSWKWNSDMPTVNSRKTDREYRQVLSQLLFYMKDHMCRWGYIITNKELVCARRQILEDNIIEVADAIPLTYYHQPPYTWSLGPEVNGRYPEAQGELTALLAIWYLHMLASNDSLSDGWFIGWGPKRLENREQDDEGEEEDEWEDETEGEDEGEDTDAEEEAAQAKSLSTTTSTKDVEKQQDWADADAEPVGKSDPENPRLVITLRNVQAKPPKTAIASEDVEQQAQADAKPVGKSKPEKERLIVTLRRSKNSRKKPSNTTSAGKSKRNESSETATTRTSRPKATENSGVTTRSKAKENEKTVPAKHKPKVA</sequence>
<dbReference type="OrthoDB" id="4367324at2759"/>
<name>A0A165SCT2_9AGAM</name>
<proteinExistence type="predicted"/>
<organism evidence="2 3">
    <name type="scientific">Neolentinus lepideus HHB14362 ss-1</name>
    <dbReference type="NCBI Taxonomy" id="1314782"/>
    <lineage>
        <taxon>Eukaryota</taxon>
        <taxon>Fungi</taxon>
        <taxon>Dikarya</taxon>
        <taxon>Basidiomycota</taxon>
        <taxon>Agaricomycotina</taxon>
        <taxon>Agaricomycetes</taxon>
        <taxon>Gloeophyllales</taxon>
        <taxon>Gloeophyllaceae</taxon>
        <taxon>Neolentinus</taxon>
    </lineage>
</organism>
<gene>
    <name evidence="2" type="ORF">NEOLEDRAFT_1242067</name>
</gene>
<feature type="compositionally biased region" description="Basic residues" evidence="1">
    <location>
        <begin position="404"/>
        <end position="413"/>
    </location>
</feature>
<dbReference type="Proteomes" id="UP000076761">
    <property type="component" value="Unassembled WGS sequence"/>
</dbReference>
<dbReference type="AlphaFoldDB" id="A0A165SCT2"/>
<accession>A0A165SCT2</accession>
<reference evidence="2 3" key="1">
    <citation type="journal article" date="2016" name="Mol. Biol. Evol.">
        <title>Comparative Genomics of Early-Diverging Mushroom-Forming Fungi Provides Insights into the Origins of Lignocellulose Decay Capabilities.</title>
        <authorList>
            <person name="Nagy L.G."/>
            <person name="Riley R."/>
            <person name="Tritt A."/>
            <person name="Adam C."/>
            <person name="Daum C."/>
            <person name="Floudas D."/>
            <person name="Sun H."/>
            <person name="Yadav J.S."/>
            <person name="Pangilinan J."/>
            <person name="Larsson K.H."/>
            <person name="Matsuura K."/>
            <person name="Barry K."/>
            <person name="Labutti K."/>
            <person name="Kuo R."/>
            <person name="Ohm R.A."/>
            <person name="Bhattacharya S.S."/>
            <person name="Shirouzu T."/>
            <person name="Yoshinaga Y."/>
            <person name="Martin F.M."/>
            <person name="Grigoriev I.V."/>
            <person name="Hibbett D.S."/>
        </authorList>
    </citation>
    <scope>NUCLEOTIDE SEQUENCE [LARGE SCALE GENOMIC DNA]</scope>
    <source>
        <strain evidence="2 3">HHB14362 ss-1</strain>
    </source>
</reference>
<dbReference type="InParanoid" id="A0A165SCT2"/>
<protein>
    <submittedName>
        <fullName evidence="2">Uncharacterized protein</fullName>
    </submittedName>
</protein>